<protein>
    <submittedName>
        <fullName evidence="3">Uncharacterized protein</fullName>
    </submittedName>
</protein>
<evidence type="ECO:0000313" key="4">
    <source>
        <dbReference type="EMBL" id="CAF3963355.1"/>
    </source>
</evidence>
<proteinExistence type="predicted"/>
<dbReference type="EMBL" id="CAJNOU010000728">
    <property type="protein sequence ID" value="CAF1074522.1"/>
    <property type="molecule type" value="Genomic_DNA"/>
</dbReference>
<dbReference type="Proteomes" id="UP000663889">
    <property type="component" value="Unassembled WGS sequence"/>
</dbReference>
<organism evidence="3 5">
    <name type="scientific">Rotaria sordida</name>
    <dbReference type="NCBI Taxonomy" id="392033"/>
    <lineage>
        <taxon>Eukaryota</taxon>
        <taxon>Metazoa</taxon>
        <taxon>Spiralia</taxon>
        <taxon>Gnathifera</taxon>
        <taxon>Rotifera</taxon>
        <taxon>Eurotatoria</taxon>
        <taxon>Bdelloidea</taxon>
        <taxon>Philodinida</taxon>
        <taxon>Philodinidae</taxon>
        <taxon>Rotaria</taxon>
    </lineage>
</organism>
<dbReference type="Proteomes" id="UP000663874">
    <property type="component" value="Unassembled WGS sequence"/>
</dbReference>
<evidence type="ECO:0000313" key="1">
    <source>
        <dbReference type="EMBL" id="CAF1074522.1"/>
    </source>
</evidence>
<evidence type="ECO:0000313" key="5">
    <source>
        <dbReference type="Proteomes" id="UP000663874"/>
    </source>
</evidence>
<sequence length="172" mass="19642">MSYGVEDGSELEAIGPNMTTKNFGNFGMKFVDISNTEGLKRREWSKTAPEWRRCRHGLCLEGICTNSTCKARGQLVIIPMGYKEFDVVRDANSSTTVCPICKIFVEPENCGFNNCWWRFDGVKQEGPGISPKQYSSNWKQADDAFHYFDKEMSGMATWRKLEFKVVKNKPVQ</sequence>
<gene>
    <name evidence="3" type="ORF">FNK824_LOCUS17610</name>
    <name evidence="4" type="ORF">OTI717_LOCUS27028</name>
    <name evidence="2" type="ORF">RFH988_LOCUS27854</name>
    <name evidence="1" type="ORF">SEV965_LOCUS14531</name>
</gene>
<dbReference type="EMBL" id="CAJNOO010002399">
    <property type="protein sequence ID" value="CAF1264444.1"/>
    <property type="molecule type" value="Genomic_DNA"/>
</dbReference>
<dbReference type="EMBL" id="CAJOBE010002819">
    <property type="protein sequence ID" value="CAF3845445.1"/>
    <property type="molecule type" value="Genomic_DNA"/>
</dbReference>
<accession>A0A819E6C9</accession>
<reference evidence="3" key="1">
    <citation type="submission" date="2021-02" db="EMBL/GenBank/DDBJ databases">
        <authorList>
            <person name="Nowell W R."/>
        </authorList>
    </citation>
    <scope>NUCLEOTIDE SEQUENCE</scope>
</reference>
<evidence type="ECO:0000313" key="3">
    <source>
        <dbReference type="EMBL" id="CAF3845445.1"/>
    </source>
</evidence>
<dbReference type="EMBL" id="CAJOAX010005884">
    <property type="protein sequence ID" value="CAF3963355.1"/>
    <property type="molecule type" value="Genomic_DNA"/>
</dbReference>
<dbReference type="Proteomes" id="UP000663823">
    <property type="component" value="Unassembled WGS sequence"/>
</dbReference>
<dbReference type="Proteomes" id="UP000663882">
    <property type="component" value="Unassembled WGS sequence"/>
</dbReference>
<comment type="caution">
    <text evidence="3">The sequence shown here is derived from an EMBL/GenBank/DDBJ whole genome shotgun (WGS) entry which is preliminary data.</text>
</comment>
<dbReference type="OrthoDB" id="9994687at2759"/>
<name>A0A819E6C9_9BILA</name>
<evidence type="ECO:0000313" key="2">
    <source>
        <dbReference type="EMBL" id="CAF1264444.1"/>
    </source>
</evidence>
<dbReference type="AlphaFoldDB" id="A0A819E6C9"/>